<protein>
    <recommendedName>
        <fullName evidence="3">STAS domain-containing protein</fullName>
    </recommendedName>
</protein>
<reference evidence="1 2" key="1">
    <citation type="journal article" date="2009" name="Stand. Genomic Sci.">
        <title>Complete genome sequence of Beutenbergia cavernae type strain (HKI 0122).</title>
        <authorList>
            <person name="Land M."/>
            <person name="Pukall R."/>
            <person name="Abt B."/>
            <person name="Goker M."/>
            <person name="Rohde M."/>
            <person name="Glavina Del Rio T."/>
            <person name="Tice H."/>
            <person name="Copeland A."/>
            <person name="Cheng J.F."/>
            <person name="Lucas S."/>
            <person name="Chen F."/>
            <person name="Nolan M."/>
            <person name="Bruce D."/>
            <person name="Goodwin L."/>
            <person name="Pitluck S."/>
            <person name="Ivanova N."/>
            <person name="Mavromatis K."/>
            <person name="Ovchinnikova G."/>
            <person name="Pati A."/>
            <person name="Chen A."/>
            <person name="Palaniappan K."/>
            <person name="Hauser L."/>
            <person name="Chang Y.J."/>
            <person name="Jefferies C.C."/>
            <person name="Saunders E."/>
            <person name="Brettin T."/>
            <person name="Detter J.C."/>
            <person name="Han C."/>
            <person name="Chain P."/>
            <person name="Bristow J."/>
            <person name="Eisen J.A."/>
            <person name="Markowitz V."/>
            <person name="Hugenholtz P."/>
            <person name="Kyrpides N.C."/>
            <person name="Klenk H.P."/>
            <person name="Lapidus A."/>
        </authorList>
    </citation>
    <scope>NUCLEOTIDE SEQUENCE [LARGE SCALE GENOMIC DNA]</scope>
    <source>
        <strain evidence="2">ATCC BAA-8 / DSM 12333 / NBRC 16432</strain>
    </source>
</reference>
<dbReference type="HOGENOM" id="CLU_2166025_0_0_11"/>
<organism evidence="1 2">
    <name type="scientific">Beutenbergia cavernae (strain ATCC BAA-8 / DSM 12333 / CCUG 43141 / JCM 11478 / NBRC 16432 / NCIMB 13614 / HKI 0122)</name>
    <dbReference type="NCBI Taxonomy" id="471853"/>
    <lineage>
        <taxon>Bacteria</taxon>
        <taxon>Bacillati</taxon>
        <taxon>Actinomycetota</taxon>
        <taxon>Actinomycetes</taxon>
        <taxon>Micrococcales</taxon>
        <taxon>Beutenbergiaceae</taxon>
        <taxon>Beutenbergia</taxon>
    </lineage>
</organism>
<dbReference type="KEGG" id="bcv:Bcav_3631"/>
<dbReference type="AlphaFoldDB" id="C5C329"/>
<name>C5C329_BEUC1</name>
<accession>C5C329</accession>
<dbReference type="STRING" id="471853.Bcav_3631"/>
<keyword evidence="2" id="KW-1185">Reference proteome</keyword>
<dbReference type="RefSeq" id="WP_015884110.1">
    <property type="nucleotide sequence ID" value="NC_012669.1"/>
</dbReference>
<evidence type="ECO:0008006" key="3">
    <source>
        <dbReference type="Google" id="ProtNLM"/>
    </source>
</evidence>
<dbReference type="EMBL" id="CP001618">
    <property type="protein sequence ID" value="ACQ81873.1"/>
    <property type="molecule type" value="Genomic_DNA"/>
</dbReference>
<proteinExistence type="predicted"/>
<evidence type="ECO:0000313" key="2">
    <source>
        <dbReference type="Proteomes" id="UP000007962"/>
    </source>
</evidence>
<gene>
    <name evidence="1" type="ordered locus">Bcav_3631</name>
</gene>
<evidence type="ECO:0000313" key="1">
    <source>
        <dbReference type="EMBL" id="ACQ81873.1"/>
    </source>
</evidence>
<sequence length="110" mass="12062">MTTTMKRQMLVVTLPQHLVSPIAGRLAVATAMRRSPVRRPDTVVLTGRDDLLVNHLGLEALLEAAARVGATRVVAVNLPDEAWHELDRHADRAGLAVERRSVAEEALLRT</sequence>
<dbReference type="Proteomes" id="UP000007962">
    <property type="component" value="Chromosome"/>
</dbReference>